<feature type="region of interest" description="Disordered" evidence="1">
    <location>
        <begin position="1"/>
        <end position="48"/>
    </location>
</feature>
<evidence type="ECO:0000313" key="2">
    <source>
        <dbReference type="EMBL" id="KAG7155726.1"/>
    </source>
</evidence>
<accession>A0A8J5JFX6</accession>
<dbReference type="AlphaFoldDB" id="A0A8J5JFX6"/>
<dbReference type="EMBL" id="JAHLQT010040800">
    <property type="protein sequence ID" value="KAG7155726.1"/>
    <property type="molecule type" value="Genomic_DNA"/>
</dbReference>
<comment type="caution">
    <text evidence="2">The sequence shown here is derived from an EMBL/GenBank/DDBJ whole genome shotgun (WGS) entry which is preliminary data.</text>
</comment>
<feature type="compositionally biased region" description="Acidic residues" evidence="1">
    <location>
        <begin position="25"/>
        <end position="35"/>
    </location>
</feature>
<dbReference type="Proteomes" id="UP000747542">
    <property type="component" value="Unassembled WGS sequence"/>
</dbReference>
<keyword evidence="3" id="KW-1185">Reference proteome</keyword>
<proteinExistence type="predicted"/>
<feature type="compositionally biased region" description="Basic and acidic residues" evidence="1">
    <location>
        <begin position="65"/>
        <end position="74"/>
    </location>
</feature>
<gene>
    <name evidence="2" type="ORF">Hamer_G022202</name>
</gene>
<feature type="region of interest" description="Disordered" evidence="1">
    <location>
        <begin position="62"/>
        <end position="99"/>
    </location>
</feature>
<sequence length="128" mass="14500">MDSFVTRRKEKESVAGSSDPAAADQEMDTEVDVTETVDSQSTETVASGNLNFQVRKKATNQLSRLVEKPMHETESSSSSEGDDKDHDMEDELFQALYEIPRRNEKDRDLFKRFLGEKPSTRTPSPTRL</sequence>
<reference evidence="2" key="1">
    <citation type="journal article" date="2021" name="Sci. Adv.">
        <title>The American lobster genome reveals insights on longevity, neural, and immune adaptations.</title>
        <authorList>
            <person name="Polinski J.M."/>
            <person name="Zimin A.V."/>
            <person name="Clark K.F."/>
            <person name="Kohn A.B."/>
            <person name="Sadowski N."/>
            <person name="Timp W."/>
            <person name="Ptitsyn A."/>
            <person name="Khanna P."/>
            <person name="Romanova D.Y."/>
            <person name="Williams P."/>
            <person name="Greenwood S.J."/>
            <person name="Moroz L.L."/>
            <person name="Walt D.R."/>
            <person name="Bodnar A.G."/>
        </authorList>
    </citation>
    <scope>NUCLEOTIDE SEQUENCE</scope>
    <source>
        <strain evidence="2">GMGI-L3</strain>
    </source>
</reference>
<evidence type="ECO:0000256" key="1">
    <source>
        <dbReference type="SAM" id="MobiDB-lite"/>
    </source>
</evidence>
<feature type="compositionally biased region" description="Polar residues" evidence="1">
    <location>
        <begin position="36"/>
        <end position="48"/>
    </location>
</feature>
<protein>
    <submittedName>
        <fullName evidence="2">Uncharacterized protein</fullName>
    </submittedName>
</protein>
<organism evidence="2 3">
    <name type="scientific">Homarus americanus</name>
    <name type="common">American lobster</name>
    <dbReference type="NCBI Taxonomy" id="6706"/>
    <lineage>
        <taxon>Eukaryota</taxon>
        <taxon>Metazoa</taxon>
        <taxon>Ecdysozoa</taxon>
        <taxon>Arthropoda</taxon>
        <taxon>Crustacea</taxon>
        <taxon>Multicrustacea</taxon>
        <taxon>Malacostraca</taxon>
        <taxon>Eumalacostraca</taxon>
        <taxon>Eucarida</taxon>
        <taxon>Decapoda</taxon>
        <taxon>Pleocyemata</taxon>
        <taxon>Astacidea</taxon>
        <taxon>Nephropoidea</taxon>
        <taxon>Nephropidae</taxon>
        <taxon>Homarus</taxon>
    </lineage>
</organism>
<name>A0A8J5JFX6_HOMAM</name>
<evidence type="ECO:0000313" key="3">
    <source>
        <dbReference type="Proteomes" id="UP000747542"/>
    </source>
</evidence>
<feature type="compositionally biased region" description="Basic and acidic residues" evidence="1">
    <location>
        <begin position="1"/>
        <end position="13"/>
    </location>
</feature>